<dbReference type="EMBL" id="JACBZF010000003">
    <property type="protein sequence ID" value="NYH95845.1"/>
    <property type="molecule type" value="Genomic_DNA"/>
</dbReference>
<gene>
    <name evidence="1" type="ORF">FHS75_002174</name>
</gene>
<name>A0A7Y9XWN0_9SPHN</name>
<protein>
    <submittedName>
        <fullName evidence="1">Uncharacterized protein</fullName>
    </submittedName>
</protein>
<evidence type="ECO:0000313" key="1">
    <source>
        <dbReference type="EMBL" id="NYH95845.1"/>
    </source>
</evidence>
<evidence type="ECO:0000313" key="2">
    <source>
        <dbReference type="Proteomes" id="UP000522081"/>
    </source>
</evidence>
<organism evidence="1 2">
    <name type="scientific">Novosphingobium marinum</name>
    <dbReference type="NCBI Taxonomy" id="1514948"/>
    <lineage>
        <taxon>Bacteria</taxon>
        <taxon>Pseudomonadati</taxon>
        <taxon>Pseudomonadota</taxon>
        <taxon>Alphaproteobacteria</taxon>
        <taxon>Sphingomonadales</taxon>
        <taxon>Sphingomonadaceae</taxon>
        <taxon>Novosphingobium</taxon>
    </lineage>
</organism>
<dbReference type="AlphaFoldDB" id="A0A7Y9XWN0"/>
<proteinExistence type="predicted"/>
<keyword evidence="2" id="KW-1185">Reference proteome</keyword>
<sequence>MCVRRITSDGGTIAIVERIRLLAAFGLANEGKAFAHAH</sequence>
<comment type="caution">
    <text evidence="1">The sequence shown here is derived from an EMBL/GenBank/DDBJ whole genome shotgun (WGS) entry which is preliminary data.</text>
</comment>
<dbReference type="Proteomes" id="UP000522081">
    <property type="component" value="Unassembled WGS sequence"/>
</dbReference>
<reference evidence="1 2" key="1">
    <citation type="submission" date="2020-07" db="EMBL/GenBank/DDBJ databases">
        <title>Genomic Encyclopedia of Type Strains, Phase IV (KMG-IV): sequencing the most valuable type-strain genomes for metagenomic binning, comparative biology and taxonomic classification.</title>
        <authorList>
            <person name="Goeker M."/>
        </authorList>
    </citation>
    <scope>NUCLEOTIDE SEQUENCE [LARGE SCALE GENOMIC DNA]</scope>
    <source>
        <strain evidence="1 2">DSM 29043</strain>
    </source>
</reference>
<accession>A0A7Y9XWN0</accession>